<protein>
    <recommendedName>
        <fullName evidence="2">non-specific serine/threonine protein kinase</fullName>
        <ecNumber evidence="2">2.7.11.1</ecNumber>
    </recommendedName>
</protein>
<dbReference type="InterPro" id="IPR003116">
    <property type="entry name" value="RBD_dom"/>
</dbReference>
<dbReference type="CDD" id="cd14062">
    <property type="entry name" value="STKc_Raf"/>
    <property type="match status" value="1"/>
</dbReference>
<gene>
    <name evidence="17" type="primary">LOC115209716</name>
</gene>
<keyword evidence="9 10" id="KW-0067">ATP-binding</keyword>
<feature type="compositionally biased region" description="Polar residues" evidence="12">
    <location>
        <begin position="1"/>
        <end position="20"/>
    </location>
</feature>
<feature type="compositionally biased region" description="Low complexity" evidence="12">
    <location>
        <begin position="114"/>
        <end position="129"/>
    </location>
</feature>
<evidence type="ECO:0000256" key="7">
    <source>
        <dbReference type="ARBA" id="ARBA00022777"/>
    </source>
</evidence>
<evidence type="ECO:0000256" key="1">
    <source>
        <dbReference type="ARBA" id="ARBA00010507"/>
    </source>
</evidence>
<dbReference type="InterPro" id="IPR011009">
    <property type="entry name" value="Kinase-like_dom_sf"/>
</dbReference>
<evidence type="ECO:0000313" key="16">
    <source>
        <dbReference type="Proteomes" id="UP000515154"/>
    </source>
</evidence>
<dbReference type="GO" id="GO:0046872">
    <property type="term" value="F:metal ion binding"/>
    <property type="evidence" value="ECO:0007669"/>
    <property type="project" value="UniProtKB-KW"/>
</dbReference>
<dbReference type="PANTHER" id="PTHR44329:SF262">
    <property type="entry name" value="RAF HOMOLOG SERINE_THREONINE-PROTEIN KINASE RAF"/>
    <property type="match status" value="1"/>
</dbReference>
<evidence type="ECO:0000259" key="13">
    <source>
        <dbReference type="PROSITE" id="PS50011"/>
    </source>
</evidence>
<dbReference type="GO" id="GO:0004709">
    <property type="term" value="F:MAP kinase kinase kinase activity"/>
    <property type="evidence" value="ECO:0007669"/>
    <property type="project" value="TreeGrafter"/>
</dbReference>
<reference evidence="17" key="1">
    <citation type="submission" date="2025-08" db="UniProtKB">
        <authorList>
            <consortium name="RefSeq"/>
        </authorList>
    </citation>
    <scope>IDENTIFICATION</scope>
</reference>
<feature type="compositionally biased region" description="Polar residues" evidence="12">
    <location>
        <begin position="419"/>
        <end position="450"/>
    </location>
</feature>
<feature type="region of interest" description="Disordered" evidence="12">
    <location>
        <begin position="307"/>
        <end position="327"/>
    </location>
</feature>
<name>A0A7E6EXB5_9MOLL</name>
<dbReference type="AlphaFoldDB" id="A0A7E6EXB5"/>
<feature type="domain" description="RBD" evidence="15">
    <location>
        <begin position="134"/>
        <end position="206"/>
    </location>
</feature>
<dbReference type="Proteomes" id="UP000515154">
    <property type="component" value="Linkage group LG1"/>
</dbReference>
<evidence type="ECO:0000256" key="4">
    <source>
        <dbReference type="ARBA" id="ARBA00022679"/>
    </source>
</evidence>
<dbReference type="InterPro" id="IPR001245">
    <property type="entry name" value="Ser-Thr/Tyr_kinase_cat_dom"/>
</dbReference>
<dbReference type="Gene3D" id="3.30.60.20">
    <property type="match status" value="1"/>
</dbReference>
<feature type="region of interest" description="Disordered" evidence="12">
    <location>
        <begin position="348"/>
        <end position="389"/>
    </location>
</feature>
<dbReference type="FunFam" id="3.30.200.20:FF:000024">
    <property type="entry name" value="B-Raf proto-oncogene serine/threonine-protein kinase"/>
    <property type="match status" value="1"/>
</dbReference>
<comment type="similarity">
    <text evidence="1">Belongs to the protein kinase superfamily. TKL Ser/Thr protein kinase family. RAF subfamily.</text>
</comment>
<evidence type="ECO:0000256" key="6">
    <source>
        <dbReference type="ARBA" id="ARBA00022741"/>
    </source>
</evidence>
<dbReference type="PROSITE" id="PS00479">
    <property type="entry name" value="ZF_DAG_PE_1"/>
    <property type="match status" value="1"/>
</dbReference>
<dbReference type="RefSeq" id="XP_036359402.1">
    <property type="nucleotide sequence ID" value="XM_036503509.1"/>
</dbReference>
<dbReference type="InterPro" id="IPR051681">
    <property type="entry name" value="Ser/Thr_Kinases-Pseudokinases"/>
</dbReference>
<dbReference type="CDD" id="cd20811">
    <property type="entry name" value="C1_Raf"/>
    <property type="match status" value="1"/>
</dbReference>
<keyword evidence="16" id="KW-1185">Reference proteome</keyword>
<dbReference type="InterPro" id="IPR029071">
    <property type="entry name" value="Ubiquitin-like_domsf"/>
</dbReference>
<dbReference type="SMART" id="SM00220">
    <property type="entry name" value="S_TKc"/>
    <property type="match status" value="1"/>
</dbReference>
<keyword evidence="4" id="KW-0808">Transferase</keyword>
<feature type="compositionally biased region" description="Acidic residues" evidence="12">
    <location>
        <begin position="99"/>
        <end position="111"/>
    </location>
</feature>
<evidence type="ECO:0000259" key="15">
    <source>
        <dbReference type="PROSITE" id="PS50898"/>
    </source>
</evidence>
<feature type="domain" description="Phorbol-ester/DAG-type" evidence="14">
    <location>
        <begin position="217"/>
        <end position="264"/>
    </location>
</feature>
<dbReference type="SMART" id="SM00109">
    <property type="entry name" value="C1"/>
    <property type="match status" value="1"/>
</dbReference>
<evidence type="ECO:0000256" key="5">
    <source>
        <dbReference type="ARBA" id="ARBA00022723"/>
    </source>
</evidence>
<keyword evidence="5" id="KW-0479">Metal-binding</keyword>
<dbReference type="PANTHER" id="PTHR44329">
    <property type="entry name" value="SERINE/THREONINE-PROTEIN KINASE TNNI3K-RELATED"/>
    <property type="match status" value="1"/>
</dbReference>
<dbReference type="SMART" id="SM00455">
    <property type="entry name" value="RBD"/>
    <property type="match status" value="1"/>
</dbReference>
<dbReference type="PROSITE" id="PS50898">
    <property type="entry name" value="RBD"/>
    <property type="match status" value="1"/>
</dbReference>
<feature type="region of interest" description="Disordered" evidence="12">
    <location>
        <begin position="97"/>
        <end position="129"/>
    </location>
</feature>
<dbReference type="FunFam" id="1.10.510.10:FF:000036">
    <property type="entry name" value="RAF proto-oncogene serine/threonine-protein kinase"/>
    <property type="match status" value="1"/>
</dbReference>
<dbReference type="Pfam" id="PF02196">
    <property type="entry name" value="RBD"/>
    <property type="match status" value="1"/>
</dbReference>
<organism evidence="16 17">
    <name type="scientific">Octopus sinensis</name>
    <name type="common">East Asian common octopus</name>
    <dbReference type="NCBI Taxonomy" id="2607531"/>
    <lineage>
        <taxon>Eukaryota</taxon>
        <taxon>Metazoa</taxon>
        <taxon>Spiralia</taxon>
        <taxon>Lophotrochozoa</taxon>
        <taxon>Mollusca</taxon>
        <taxon>Cephalopoda</taxon>
        <taxon>Coleoidea</taxon>
        <taxon>Octopodiformes</taxon>
        <taxon>Octopoda</taxon>
        <taxon>Incirrata</taxon>
        <taxon>Octopodidae</taxon>
        <taxon>Octopus</taxon>
    </lineage>
</organism>
<dbReference type="Pfam" id="PF07714">
    <property type="entry name" value="PK_Tyr_Ser-Thr"/>
    <property type="match status" value="1"/>
</dbReference>
<evidence type="ECO:0000256" key="10">
    <source>
        <dbReference type="PROSITE-ProRule" id="PRU10141"/>
    </source>
</evidence>
<keyword evidence="8" id="KW-0862">Zinc</keyword>
<dbReference type="PROSITE" id="PS50011">
    <property type="entry name" value="PROTEIN_KINASE_DOM"/>
    <property type="match status" value="1"/>
</dbReference>
<proteinExistence type="inferred from homology"/>
<evidence type="ECO:0000259" key="14">
    <source>
        <dbReference type="PROSITE" id="PS50081"/>
    </source>
</evidence>
<dbReference type="PROSITE" id="PS50081">
    <property type="entry name" value="ZF_DAG_PE_2"/>
    <property type="match status" value="1"/>
</dbReference>
<dbReference type="SUPFAM" id="SSF54236">
    <property type="entry name" value="Ubiquitin-like"/>
    <property type="match status" value="1"/>
</dbReference>
<dbReference type="Gene3D" id="3.10.20.90">
    <property type="entry name" value="Phosphatidylinositol 3-kinase Catalytic Subunit, Chain A, domain 1"/>
    <property type="match status" value="1"/>
</dbReference>
<sequence length="794" mass="90934">MAVSESTVQNGDITTFGENTNIDDDDDYDRDTILEELKNIRNVIRLTKEKLEDMNKEFGKHQHPHPLYIQEYEQLTNKIHDFQLKEQQLLDKVIIPSSETEDEDDDEEEEEKLPSPTNSSTSSPKLPLKSPVRSTIKVLLPNAQFTRVHVKPGVTLKGSLAKAMKLRDFEPDRCLVFIQKPWPRKFIPWDVDLSMLAAEELSVEFISQHLPTDKPLCHNYVRKTFFTIAFCDLCRKLLFHGCYRCATCGLRVHQRCIHRAYSYCDGGDDYHSHYGSPNRISEPMYNQPFPDVSHTLPTYVSSPFNQFQTLPNQRNTRKRPPPICQRERSTSAPNVCCNLVNSSFLTSEQESGRKNMDYPGDHSNVAAPGTNHSNRSNMSHRQALQYKDKRHASDSITAICKISPFFSSFMSRGHNTNCLAPPNSGSSHSQGNSPTKIHSARGSPTNQSEQMRPRAKSVESELGQHVRLRRDSNEEWELPDKEIILIRRIGSGSFGTVFCGHWHGPVAVKKLNVVHPTPAQLEAFKNEVAVLKKTRHLNILLFMGYTIEPQLQIVTQWCEGSSLYKRLHVEETKYDMSQLVEIGRQTSQGMDYLHAKFIIHRDLKSNNIFLTEDFTVKIGDFGLATVKARWSGSHQFQQPTGSILWMAPEVIRMKDDNPYTFQSDVYAYGIVCFELMTSSLPYSHINNKDQILFMVGKGHIRPDPSKSRSDTPKAFKRLMMECCKYDRNERPLFPQILSSIESLKRSLQRLQKSHSEPTLRPQSSDDLDLFNVFSSPKTPVNCQYAQFTFYDLDT</sequence>
<dbReference type="InterPro" id="IPR008271">
    <property type="entry name" value="Ser/Thr_kinase_AS"/>
</dbReference>
<keyword evidence="3" id="KW-0723">Serine/threonine-protein kinase</keyword>
<evidence type="ECO:0000256" key="12">
    <source>
        <dbReference type="SAM" id="MobiDB-lite"/>
    </source>
</evidence>
<evidence type="ECO:0000256" key="3">
    <source>
        <dbReference type="ARBA" id="ARBA00022527"/>
    </source>
</evidence>
<dbReference type="EC" id="2.7.11.1" evidence="2"/>
<dbReference type="InterPro" id="IPR046349">
    <property type="entry name" value="C1-like_sf"/>
</dbReference>
<feature type="compositionally biased region" description="Polar residues" evidence="12">
    <location>
        <begin position="370"/>
        <end position="382"/>
    </location>
</feature>
<evidence type="ECO:0000256" key="9">
    <source>
        <dbReference type="ARBA" id="ARBA00022840"/>
    </source>
</evidence>
<feature type="region of interest" description="Disordered" evidence="12">
    <location>
        <begin position="1"/>
        <end position="27"/>
    </location>
</feature>
<keyword evidence="6 10" id="KW-0547">Nucleotide-binding</keyword>
<dbReference type="Pfam" id="PF00130">
    <property type="entry name" value="C1_1"/>
    <property type="match status" value="1"/>
</dbReference>
<evidence type="ECO:0000256" key="2">
    <source>
        <dbReference type="ARBA" id="ARBA00012513"/>
    </source>
</evidence>
<evidence type="ECO:0000256" key="8">
    <source>
        <dbReference type="ARBA" id="ARBA00022833"/>
    </source>
</evidence>
<feature type="domain" description="Protein kinase" evidence="13">
    <location>
        <begin position="483"/>
        <end position="743"/>
    </location>
</feature>
<dbReference type="InterPro" id="IPR000719">
    <property type="entry name" value="Prot_kinase_dom"/>
</dbReference>
<dbReference type="InterPro" id="IPR017441">
    <property type="entry name" value="Protein_kinase_ATP_BS"/>
</dbReference>
<dbReference type="SUPFAM" id="SSF56112">
    <property type="entry name" value="Protein kinase-like (PK-like)"/>
    <property type="match status" value="1"/>
</dbReference>
<feature type="compositionally biased region" description="Basic and acidic residues" evidence="12">
    <location>
        <begin position="350"/>
        <end position="360"/>
    </location>
</feature>
<dbReference type="Gene3D" id="1.10.510.10">
    <property type="entry name" value="Transferase(Phosphotransferase) domain 1"/>
    <property type="match status" value="1"/>
</dbReference>
<dbReference type="Gene3D" id="3.30.200.20">
    <property type="entry name" value="Phosphorylase Kinase, domain 1"/>
    <property type="match status" value="1"/>
</dbReference>
<dbReference type="SUPFAM" id="SSF57889">
    <property type="entry name" value="Cysteine-rich domain"/>
    <property type="match status" value="1"/>
</dbReference>
<feature type="region of interest" description="Disordered" evidence="12">
    <location>
        <begin position="419"/>
        <end position="464"/>
    </location>
</feature>
<dbReference type="GO" id="GO:0005524">
    <property type="term" value="F:ATP binding"/>
    <property type="evidence" value="ECO:0007669"/>
    <property type="project" value="UniProtKB-UniRule"/>
</dbReference>
<keyword evidence="7 17" id="KW-0418">Kinase</keyword>
<dbReference type="InterPro" id="IPR002219">
    <property type="entry name" value="PKC_DAG/PE"/>
</dbReference>
<evidence type="ECO:0000313" key="17">
    <source>
        <dbReference type="RefSeq" id="XP_036359402.1"/>
    </source>
</evidence>
<dbReference type="PROSITE" id="PS00107">
    <property type="entry name" value="PROTEIN_KINASE_ATP"/>
    <property type="match status" value="1"/>
</dbReference>
<dbReference type="CDD" id="cd01816">
    <property type="entry name" value="RBD_RAF"/>
    <property type="match status" value="1"/>
</dbReference>
<feature type="coiled-coil region" evidence="11">
    <location>
        <begin position="34"/>
        <end position="92"/>
    </location>
</feature>
<accession>A0A7E6EXB5</accession>
<keyword evidence="11" id="KW-0175">Coiled coil</keyword>
<feature type="binding site" evidence="10">
    <location>
        <position position="510"/>
    </location>
    <ligand>
        <name>ATP</name>
        <dbReference type="ChEBI" id="CHEBI:30616"/>
    </ligand>
</feature>
<evidence type="ECO:0000256" key="11">
    <source>
        <dbReference type="SAM" id="Coils"/>
    </source>
</evidence>
<dbReference type="PROSITE" id="PS00108">
    <property type="entry name" value="PROTEIN_KINASE_ST"/>
    <property type="match status" value="1"/>
</dbReference>